<name>A0A6J5KH95_9CAUD</name>
<proteinExistence type="predicted"/>
<organism evidence="1">
    <name type="scientific">uncultured Caudovirales phage</name>
    <dbReference type="NCBI Taxonomy" id="2100421"/>
    <lineage>
        <taxon>Viruses</taxon>
        <taxon>Duplodnaviria</taxon>
        <taxon>Heunggongvirae</taxon>
        <taxon>Uroviricota</taxon>
        <taxon>Caudoviricetes</taxon>
        <taxon>Peduoviridae</taxon>
        <taxon>Maltschvirus</taxon>
        <taxon>Maltschvirus maltsch</taxon>
    </lineage>
</organism>
<gene>
    <name evidence="1" type="ORF">UFOVP1_27</name>
</gene>
<reference evidence="1" key="1">
    <citation type="submission" date="2020-04" db="EMBL/GenBank/DDBJ databases">
        <authorList>
            <person name="Chiriac C."/>
            <person name="Salcher M."/>
            <person name="Ghai R."/>
            <person name="Kavagutti S V."/>
        </authorList>
    </citation>
    <scope>NUCLEOTIDE SEQUENCE</scope>
</reference>
<evidence type="ECO:0000313" key="1">
    <source>
        <dbReference type="EMBL" id="CAB4120905.1"/>
    </source>
</evidence>
<dbReference type="EMBL" id="LR796139">
    <property type="protein sequence ID" value="CAB4120905.1"/>
    <property type="molecule type" value="Genomic_DNA"/>
</dbReference>
<accession>A0A6J5KH95</accession>
<sequence length="115" mass="12947">MKLLRLLDKITLDKKGKYTCVEGEASGHHHAWMNSEDVEVFNAEVEDQDGTVRQTLLAIVARATDFSHYNINSDNNDLTMEHASLVCNPPCPGAVYEISQQQEVNFDEQIVKIVD</sequence>
<protein>
    <submittedName>
        <fullName evidence="1">Uncharacterized protein</fullName>
    </submittedName>
</protein>